<proteinExistence type="predicted"/>
<keyword evidence="3" id="KW-1185">Reference proteome</keyword>
<dbReference type="Proteomes" id="UP000735302">
    <property type="component" value="Unassembled WGS sequence"/>
</dbReference>
<protein>
    <submittedName>
        <fullName evidence="2">Uncharacterized protein</fullName>
    </submittedName>
</protein>
<organism evidence="2 3">
    <name type="scientific">Plakobranchus ocellatus</name>
    <dbReference type="NCBI Taxonomy" id="259542"/>
    <lineage>
        <taxon>Eukaryota</taxon>
        <taxon>Metazoa</taxon>
        <taxon>Spiralia</taxon>
        <taxon>Lophotrochozoa</taxon>
        <taxon>Mollusca</taxon>
        <taxon>Gastropoda</taxon>
        <taxon>Heterobranchia</taxon>
        <taxon>Euthyneura</taxon>
        <taxon>Panpulmonata</taxon>
        <taxon>Sacoglossa</taxon>
        <taxon>Placobranchoidea</taxon>
        <taxon>Plakobranchidae</taxon>
        <taxon>Plakobranchus</taxon>
    </lineage>
</organism>
<evidence type="ECO:0000313" key="2">
    <source>
        <dbReference type="EMBL" id="GFO43005.1"/>
    </source>
</evidence>
<dbReference type="EMBL" id="BLXT01007853">
    <property type="protein sequence ID" value="GFO43005.1"/>
    <property type="molecule type" value="Genomic_DNA"/>
</dbReference>
<reference evidence="2 3" key="1">
    <citation type="journal article" date="2021" name="Elife">
        <title>Chloroplast acquisition without the gene transfer in kleptoplastic sea slugs, Plakobranchus ocellatus.</title>
        <authorList>
            <person name="Maeda T."/>
            <person name="Takahashi S."/>
            <person name="Yoshida T."/>
            <person name="Shimamura S."/>
            <person name="Takaki Y."/>
            <person name="Nagai Y."/>
            <person name="Toyoda A."/>
            <person name="Suzuki Y."/>
            <person name="Arimoto A."/>
            <person name="Ishii H."/>
            <person name="Satoh N."/>
            <person name="Nishiyama T."/>
            <person name="Hasebe M."/>
            <person name="Maruyama T."/>
            <person name="Minagawa J."/>
            <person name="Obokata J."/>
            <person name="Shigenobu S."/>
        </authorList>
    </citation>
    <scope>NUCLEOTIDE SEQUENCE [LARGE SCALE GENOMIC DNA]</scope>
</reference>
<comment type="caution">
    <text evidence="2">The sequence shown here is derived from an EMBL/GenBank/DDBJ whole genome shotgun (WGS) entry which is preliminary data.</text>
</comment>
<feature type="chain" id="PRO_5043988459" evidence="1">
    <location>
        <begin position="24"/>
        <end position="142"/>
    </location>
</feature>
<accession>A0AAV4DG61</accession>
<keyword evidence="1" id="KW-0732">Signal</keyword>
<sequence length="142" mass="15559">MDSVFRMTFVTFLVLLFAGSSVAVFVLKSGRCPKITGQTKFDRSRACTITRNTASDETPTGDGPVAAESLAVVLAAMMTATAVCEVVTRLGGCDSMESVKDLKFGDELSTEQRRELEEFAGCFSLFSTTAQVRQHWRRMALR</sequence>
<dbReference type="AlphaFoldDB" id="A0AAV4DG61"/>
<feature type="signal peptide" evidence="1">
    <location>
        <begin position="1"/>
        <end position="23"/>
    </location>
</feature>
<evidence type="ECO:0000313" key="3">
    <source>
        <dbReference type="Proteomes" id="UP000735302"/>
    </source>
</evidence>
<name>A0AAV4DG61_9GAST</name>
<gene>
    <name evidence="2" type="ORF">PoB_006951000</name>
</gene>
<evidence type="ECO:0000256" key="1">
    <source>
        <dbReference type="SAM" id="SignalP"/>
    </source>
</evidence>